<dbReference type="EMBL" id="FRAR01000014">
    <property type="protein sequence ID" value="SHK46954.1"/>
    <property type="molecule type" value="Genomic_DNA"/>
</dbReference>
<keyword evidence="2" id="KW-1185">Reference proteome</keyword>
<dbReference type="InterPro" id="IPR036638">
    <property type="entry name" value="HLH_DNA-bd_sf"/>
</dbReference>
<evidence type="ECO:0000313" key="2">
    <source>
        <dbReference type="Proteomes" id="UP000183997"/>
    </source>
</evidence>
<sequence length="82" mass="9954">MTNFQDLWACMPKNLRKEVFWLSDVERLLKKIELLRHELRNIARNKRFADPEVIAASERLDKVLVQYYKFRDMRFVRKIGVG</sequence>
<dbReference type="Pfam" id="PF09388">
    <property type="entry name" value="SpoOE-like"/>
    <property type="match status" value="1"/>
</dbReference>
<dbReference type="InterPro" id="IPR018540">
    <property type="entry name" value="Spo0E-like"/>
</dbReference>
<proteinExistence type="predicted"/>
<evidence type="ECO:0000313" key="1">
    <source>
        <dbReference type="EMBL" id="SHK46954.1"/>
    </source>
</evidence>
<protein>
    <submittedName>
        <fullName evidence="1">Spo0E like sporulation regulatory protein</fullName>
    </submittedName>
</protein>
<dbReference type="InterPro" id="IPR037208">
    <property type="entry name" value="Spo0E-like_sf"/>
</dbReference>
<dbReference type="AlphaFoldDB" id="A0A1M6SQC7"/>
<dbReference type="Proteomes" id="UP000183997">
    <property type="component" value="Unassembled WGS sequence"/>
</dbReference>
<reference evidence="2" key="1">
    <citation type="submission" date="2016-11" db="EMBL/GenBank/DDBJ databases">
        <authorList>
            <person name="Varghese N."/>
            <person name="Submissions S."/>
        </authorList>
    </citation>
    <scope>NUCLEOTIDE SEQUENCE [LARGE SCALE GENOMIC DNA]</scope>
    <source>
        <strain evidence="2">DSM 10349</strain>
    </source>
</reference>
<accession>A0A1M6SQC7</accession>
<dbReference type="GO" id="GO:0046983">
    <property type="term" value="F:protein dimerization activity"/>
    <property type="evidence" value="ECO:0007669"/>
    <property type="project" value="InterPro"/>
</dbReference>
<organism evidence="1 2">
    <name type="scientific">Desulforamulus aeronauticus DSM 10349</name>
    <dbReference type="NCBI Taxonomy" id="1121421"/>
    <lineage>
        <taxon>Bacteria</taxon>
        <taxon>Bacillati</taxon>
        <taxon>Bacillota</taxon>
        <taxon>Clostridia</taxon>
        <taxon>Eubacteriales</taxon>
        <taxon>Peptococcaceae</taxon>
        <taxon>Desulforamulus</taxon>
    </lineage>
</organism>
<dbReference type="Gene3D" id="4.10.280.10">
    <property type="entry name" value="Helix-loop-helix DNA-binding domain"/>
    <property type="match status" value="1"/>
</dbReference>
<dbReference type="GO" id="GO:0043937">
    <property type="term" value="P:regulation of sporulation"/>
    <property type="evidence" value="ECO:0007669"/>
    <property type="project" value="InterPro"/>
</dbReference>
<dbReference type="SUPFAM" id="SSF140500">
    <property type="entry name" value="BAS1536-like"/>
    <property type="match status" value="1"/>
</dbReference>
<name>A0A1M6SQC7_9FIRM</name>
<gene>
    <name evidence="1" type="ORF">SAMN02745123_01960</name>
</gene>